<sequence>MSDKDDIETPVVTEAAPTVEDENCEPAKNFESVDKSTKPESKSEPVASTRRRPESKPPSDLETPEIPSVQASQAAGTETVSKDVPQTGWGYWGSWGKSLLSSASATVATVGQGISNVIEKAETSLGIPSPSEISTEVQYATGETNAKQNENSSPMSGPFGVFSTISTAVQSTGKSVISGGLDALEFIGKKTMDVIAEGDPGFKRTKGLMNRTSTLSQVLREAKEKEELWTSNEVTVETDRKTHYGLLFDEFQGLSHLEALEMLSRESEIKVKSILNSLSGEDLETLKLELEQLREAFSLGEFCEEEEEEKKGDEDFAKEITELFSQLHVSSKPEKLARARNTAYEWIRTSVAKPLEEKEELEKQVEAEKTEPIKNNSIEDIHAFAIRSLAELTACSIELFHKTAALVLHGQKQEVTAIERSRALSQMTVTLCKELSCLSKEFTTCLTTAGASNSASYIQDAFQLLLPVLEISLIENKTELPEA</sequence>
<name>A0AC58Q473_CAMBA</name>
<proteinExistence type="predicted"/>
<protein>
    <submittedName>
        <fullName evidence="2">Protein FAM114A2 isoform X2</fullName>
    </submittedName>
</protein>
<accession>A0AC58Q473</accession>
<evidence type="ECO:0000313" key="2">
    <source>
        <dbReference type="RefSeq" id="XP_074217069.1"/>
    </source>
</evidence>
<keyword evidence="1" id="KW-1185">Reference proteome</keyword>
<reference evidence="2" key="1">
    <citation type="submission" date="2025-08" db="UniProtKB">
        <authorList>
            <consortium name="RefSeq"/>
        </authorList>
    </citation>
    <scope>IDENTIFICATION</scope>
    <source>
        <tissue evidence="2">Blood</tissue>
    </source>
</reference>
<dbReference type="RefSeq" id="XP_074217069.1">
    <property type="nucleotide sequence ID" value="XM_074360968.1"/>
</dbReference>
<organism evidence="1 2">
    <name type="scientific">Camelus bactrianus</name>
    <name type="common">Bactrian camel</name>
    <dbReference type="NCBI Taxonomy" id="9837"/>
    <lineage>
        <taxon>Eukaryota</taxon>
        <taxon>Metazoa</taxon>
        <taxon>Chordata</taxon>
        <taxon>Craniata</taxon>
        <taxon>Vertebrata</taxon>
        <taxon>Euteleostomi</taxon>
        <taxon>Mammalia</taxon>
        <taxon>Eutheria</taxon>
        <taxon>Laurasiatheria</taxon>
        <taxon>Artiodactyla</taxon>
        <taxon>Tylopoda</taxon>
        <taxon>Camelidae</taxon>
        <taxon>Camelus</taxon>
    </lineage>
</organism>
<evidence type="ECO:0000313" key="1">
    <source>
        <dbReference type="Proteomes" id="UP001732780"/>
    </source>
</evidence>
<gene>
    <name evidence="2" type="primary">FAM114A2</name>
</gene>
<dbReference type="Proteomes" id="UP001732780">
    <property type="component" value="Chromosome 3"/>
</dbReference>